<comment type="caution">
    <text evidence="2">Lacks conserved residue(s) required for the propagation of feature annotation.</text>
</comment>
<feature type="region of interest" description="Disordered" evidence="3">
    <location>
        <begin position="1115"/>
        <end position="1182"/>
    </location>
</feature>
<organism evidence="7 8">
    <name type="scientific">Frankliniella occidentalis</name>
    <name type="common">Western flower thrips</name>
    <name type="synonym">Euthrips occidentalis</name>
    <dbReference type="NCBI Taxonomy" id="133901"/>
    <lineage>
        <taxon>Eukaryota</taxon>
        <taxon>Metazoa</taxon>
        <taxon>Ecdysozoa</taxon>
        <taxon>Arthropoda</taxon>
        <taxon>Hexapoda</taxon>
        <taxon>Insecta</taxon>
        <taxon>Pterygota</taxon>
        <taxon>Neoptera</taxon>
        <taxon>Paraneoptera</taxon>
        <taxon>Thysanoptera</taxon>
        <taxon>Terebrantia</taxon>
        <taxon>Thripoidea</taxon>
        <taxon>Thripidae</taxon>
        <taxon>Frankliniella</taxon>
    </lineage>
</organism>
<dbReference type="RefSeq" id="XP_052124463.1">
    <property type="nucleotide sequence ID" value="XM_052268503.1"/>
</dbReference>
<feature type="disulfide bond" evidence="2">
    <location>
        <begin position="39"/>
        <end position="51"/>
    </location>
</feature>
<dbReference type="KEGG" id="foc:113206306"/>
<evidence type="ECO:0000313" key="9">
    <source>
        <dbReference type="RefSeq" id="XP_052124463.1"/>
    </source>
</evidence>
<dbReference type="PRINTS" id="PR00261">
    <property type="entry name" value="LDLRECEPTOR"/>
</dbReference>
<dbReference type="GO" id="GO:0005886">
    <property type="term" value="C:plasma membrane"/>
    <property type="evidence" value="ECO:0007669"/>
    <property type="project" value="TreeGrafter"/>
</dbReference>
<dbReference type="CDD" id="cd00041">
    <property type="entry name" value="CUB"/>
    <property type="match status" value="1"/>
</dbReference>
<evidence type="ECO:0000256" key="1">
    <source>
        <dbReference type="ARBA" id="ARBA00023157"/>
    </source>
</evidence>
<dbReference type="GeneID" id="113206306"/>
<name>A0A9C6U6H7_FRAOC</name>
<dbReference type="InterPro" id="IPR035914">
    <property type="entry name" value="Sperma_CUB_dom_sf"/>
</dbReference>
<dbReference type="PROSITE" id="PS01209">
    <property type="entry name" value="LDLRA_1"/>
    <property type="match status" value="1"/>
</dbReference>
<dbReference type="RefSeq" id="XP_052124464.1">
    <property type="nucleotide sequence ID" value="XM_052268504.1"/>
</dbReference>
<dbReference type="Pfam" id="PF00057">
    <property type="entry name" value="Ldl_recept_a"/>
    <property type="match status" value="1"/>
</dbReference>
<keyword evidence="4" id="KW-1133">Transmembrane helix</keyword>
<sequence length="1182" mass="127704">MAAGAGAAGPGVALGAALVAAALLMGLGPPPPAAALPACRISEFPCRTNKCIRLDHYCDGKDDCGDTSDEPPHCTVCNRTYYGDVGKTYELSIGKPALDRIPYNCHLTFTASGHTHGELIQLIFDEFHVGRYLKHAADEGCPDGHMTLAELGRPFTGGVWCGPSSGYTVYFSEVSTVTLSLRLFPTPAHATTPFRFHLRYRFITRDDAVVRFGSHDKLVERGVGVPGTYCSRQFDECYRKKCKLQSPNYPGMYPRNVTCLLNLRQKEVPHCKHAMISVHQNAEHKVQMKRAASAPASLNKTSRAVRVWDDCSGAQGERDYLVFYDGPSQSDPVLLRWCGGDLLPRVASRGPEMLVAFHSSAFSAPLHTLSPLRGFELEVDVLFSDSDSFDYQRDPRKCEFWINATSWAVGAPRSGGVLSPRHTLPPNTTCTYRFHGLPGDTVWVYFMAYSHYSLLAPAAGLPSVLATPATSTTTSRPPALHNHLLILPTRAPATPPPSPWIGLGGTRTHHRADASHPHLGAAADPPTTPSSSSCSMRLRIWDGGGTSGLPLLASHCDADGPRLCAHAALGNATRATRSCGPHESYESSGTDLTLQHFVAEGTALHPAHWRLKYEFVDTNLGGEPWTGRGSLLATGAVSAAGRPLSRPPIPCARLFRRLRSGEVFSPRNVFMFGRGGAANLSCIYRIEAASNERIRLTIDKAAFGESADVCSTVPDPHTARPTCAYGVGARTAELRLWEVPWRDVRLPRACLCDNATVAAARPFVYTSASRVLELTFTVSQLNVTEDFDNLHFHATFEMVRSNECSRKQRLRGAGGEIEFESPASSRSDLNCDGMPWMVEAHENKSLFLLTWGSFLPVAGPVDDSASSPSRCHTRSRILLYSGRPLRLLRVVCPLGHRERHFSLHVFSEEWFGLPAGQQLPAAPPGTLSYSAVAASMPGGPGGPGALSSPSFLVEWVGRDQASAALHWLEISRPKLALQQRLWSQTGEKGAKPPPELVPKGNSSLALGWDCPHKCPELNACISESLWCDGRPNCPSGFDEADPKCEYIGRRIFTWLPGGLYFAMASAGAGCVALLLGCLLLVLCRARARRRRLLAKQDNGLGYGGGSGVGTLSSVTSSRGTIGSRGSLSAGLSGGSLPGTYRRTKTRRRSDGTGRRLSGVDGDAIANQPRRVPTSELLLDANS</sequence>
<dbReference type="SMART" id="SM00192">
    <property type="entry name" value="LDLa"/>
    <property type="match status" value="2"/>
</dbReference>
<evidence type="ECO:0000313" key="8">
    <source>
        <dbReference type="RefSeq" id="XP_052124462.1"/>
    </source>
</evidence>
<dbReference type="CDD" id="cd00112">
    <property type="entry name" value="LDLa"/>
    <property type="match status" value="2"/>
</dbReference>
<dbReference type="SUPFAM" id="SSF57424">
    <property type="entry name" value="LDL receptor-like module"/>
    <property type="match status" value="1"/>
</dbReference>
<evidence type="ECO:0000313" key="7">
    <source>
        <dbReference type="Proteomes" id="UP000504606"/>
    </source>
</evidence>
<dbReference type="InterPro" id="IPR023415">
    <property type="entry name" value="LDLR_class-A_CS"/>
</dbReference>
<dbReference type="AlphaFoldDB" id="A0A9C6U6H7"/>
<keyword evidence="4" id="KW-0812">Transmembrane</keyword>
<dbReference type="PANTHER" id="PTHR47537:SF8">
    <property type="entry name" value="CUB DOMAIN-CONTAINING PROTEIN"/>
    <property type="match status" value="1"/>
</dbReference>
<feature type="compositionally biased region" description="Low complexity" evidence="3">
    <location>
        <begin position="1115"/>
        <end position="1130"/>
    </location>
</feature>
<proteinExistence type="predicted"/>
<evidence type="ECO:0000256" key="4">
    <source>
        <dbReference type="SAM" id="Phobius"/>
    </source>
</evidence>
<reference evidence="8 9" key="1">
    <citation type="submission" date="2025-04" db="UniProtKB">
        <authorList>
            <consortium name="RefSeq"/>
        </authorList>
    </citation>
    <scope>IDENTIFICATION</scope>
    <source>
        <tissue evidence="8 9">Whole organism</tissue>
    </source>
</reference>
<dbReference type="InterPro" id="IPR002172">
    <property type="entry name" value="LDrepeatLR_classA_rpt"/>
</dbReference>
<dbReference type="Gene3D" id="2.60.120.290">
    <property type="entry name" value="Spermadhesin, CUB domain"/>
    <property type="match status" value="1"/>
</dbReference>
<dbReference type="InterPro" id="IPR056707">
    <property type="entry name" value="DUF7805"/>
</dbReference>
<dbReference type="FunFam" id="2.60.120.290:FF:000065">
    <property type="entry name" value="Uncharacterized protein, isoform E"/>
    <property type="match status" value="1"/>
</dbReference>
<dbReference type="RefSeq" id="XP_052124462.1">
    <property type="nucleotide sequence ID" value="XM_052268502.1"/>
</dbReference>
<accession>A0A9C6U6H7</accession>
<keyword evidence="7" id="KW-1185">Reference proteome</keyword>
<dbReference type="SUPFAM" id="SSF49854">
    <property type="entry name" value="Spermadhesin, CUB domain"/>
    <property type="match status" value="1"/>
</dbReference>
<evidence type="ECO:0000256" key="5">
    <source>
        <dbReference type="SAM" id="SignalP"/>
    </source>
</evidence>
<feature type="disulfide bond" evidence="2">
    <location>
        <begin position="46"/>
        <end position="64"/>
    </location>
</feature>
<feature type="signal peptide" evidence="5">
    <location>
        <begin position="1"/>
        <end position="35"/>
    </location>
</feature>
<dbReference type="Gene3D" id="4.10.400.10">
    <property type="entry name" value="Low-density Lipoprotein Receptor"/>
    <property type="match status" value="1"/>
</dbReference>
<protein>
    <submittedName>
        <fullName evidence="8 9">Uncharacterized protein LOC113206306 isoform X1</fullName>
    </submittedName>
</protein>
<keyword evidence="1 2" id="KW-1015">Disulfide bond</keyword>
<keyword evidence="4" id="KW-0472">Membrane</keyword>
<keyword evidence="5" id="KW-0732">Signal</keyword>
<evidence type="ECO:0000256" key="2">
    <source>
        <dbReference type="PROSITE-ProRule" id="PRU00124"/>
    </source>
</evidence>
<dbReference type="Proteomes" id="UP000504606">
    <property type="component" value="Unplaced"/>
</dbReference>
<gene>
    <name evidence="8 9 10" type="primary">LOC113206306</name>
</gene>
<dbReference type="PROSITE" id="PS50068">
    <property type="entry name" value="LDLRA_2"/>
    <property type="match status" value="1"/>
</dbReference>
<dbReference type="InterPro" id="IPR000859">
    <property type="entry name" value="CUB_dom"/>
</dbReference>
<feature type="region of interest" description="Disordered" evidence="3">
    <location>
        <begin position="507"/>
        <end position="534"/>
    </location>
</feature>
<feature type="transmembrane region" description="Helical" evidence="4">
    <location>
        <begin position="1059"/>
        <end position="1082"/>
    </location>
</feature>
<dbReference type="PROSITE" id="PS01180">
    <property type="entry name" value="CUB"/>
    <property type="match status" value="1"/>
</dbReference>
<feature type="domain" description="CUB" evidence="6">
    <location>
        <begin position="230"/>
        <end position="382"/>
    </location>
</feature>
<dbReference type="InterPro" id="IPR036055">
    <property type="entry name" value="LDL_receptor-like_sf"/>
</dbReference>
<dbReference type="Pfam" id="PF25090">
    <property type="entry name" value="DUF7805"/>
    <property type="match status" value="1"/>
</dbReference>
<evidence type="ECO:0000259" key="6">
    <source>
        <dbReference type="PROSITE" id="PS01180"/>
    </source>
</evidence>
<dbReference type="OrthoDB" id="10037824at2759"/>
<feature type="chain" id="PRO_5044697939" evidence="5">
    <location>
        <begin position="36"/>
        <end position="1182"/>
    </location>
</feature>
<dbReference type="InterPro" id="IPR053207">
    <property type="entry name" value="Non-NMDA_GluR_Accessory"/>
</dbReference>
<evidence type="ECO:0000256" key="3">
    <source>
        <dbReference type="SAM" id="MobiDB-lite"/>
    </source>
</evidence>
<dbReference type="PANTHER" id="PTHR47537">
    <property type="entry name" value="CUBILIN"/>
    <property type="match status" value="1"/>
</dbReference>
<evidence type="ECO:0000313" key="10">
    <source>
        <dbReference type="RefSeq" id="XP_052124464.1"/>
    </source>
</evidence>